<dbReference type="Proteomes" id="UP001432251">
    <property type="component" value="Chromosome"/>
</dbReference>
<organism evidence="1 2">
    <name type="scientific">Streptomyces citrinus</name>
    <dbReference type="NCBI Taxonomy" id="3118173"/>
    <lineage>
        <taxon>Bacteria</taxon>
        <taxon>Bacillati</taxon>
        <taxon>Actinomycetota</taxon>
        <taxon>Actinomycetes</taxon>
        <taxon>Kitasatosporales</taxon>
        <taxon>Streptomycetaceae</taxon>
        <taxon>Streptomyces</taxon>
    </lineage>
</organism>
<evidence type="ECO:0000313" key="1">
    <source>
        <dbReference type="EMBL" id="WWQ65463.1"/>
    </source>
</evidence>
<dbReference type="EMBL" id="CP146022">
    <property type="protein sequence ID" value="WWQ65463.1"/>
    <property type="molecule type" value="Genomic_DNA"/>
</dbReference>
<sequence length="436" mass="45644">MTRDDELAALRARVSQLEAEAAAPRVPRHPRWKTALAVVLIVLAAVLTPLSAVAVWADSMIGDTDRYVATMEPLASDPDVQDAVANRVTTAVMRQIDVDDLLSDVAPDERPLLEKAIGPASGAITSGLTSLVRTTAEKFVSSPAFATVWKQLNRTAHAAVDKALTGNGDGAVQVEDGEVTLDLAPVVEKVKQALVDNGLTVAAKIPEVHTTITLMQSTGTLAKAKKGFRLLQLLSWVLPLIVALLVVGGVLLAGRRRRALVGAALAVAVGALVLGLALWLGRSFYLDALPPDVSRPAAGSVYDTLVRFLRTGVRVVAVLGVVVALAAWLGGPGRWARAVRGGWRGAIGSVRQATGVGTIGPVGPWVHRMRTWLNWTVAAVAAAVLLAWNYPTGAVVAWIAVCAVLALAVIEFLDAPELPDPAFPGSEAGPLGRTGP</sequence>
<proteinExistence type="predicted"/>
<keyword evidence="2" id="KW-1185">Reference proteome</keyword>
<gene>
    <name evidence="1" type="ORF">V2W30_20495</name>
</gene>
<name>A0ACD5AEE6_9ACTN</name>
<protein>
    <submittedName>
        <fullName evidence="1">Uncharacterized protein</fullName>
    </submittedName>
</protein>
<reference evidence="1" key="1">
    <citation type="journal article" date="2025" name="Int. J. Syst. Evol. Microbiol.">
        <title>Streptomyces citrinus sp. nov., with yellow diffusible pigment.</title>
        <authorList>
            <person name="He Y."/>
            <person name="Yang E."/>
            <person name="Xu J."/>
            <person name="Sun Y."/>
            <person name="Sun L."/>
        </authorList>
    </citation>
    <scope>NUCLEOTIDE SEQUENCE</scope>
    <source>
        <strain evidence="1">Q6</strain>
    </source>
</reference>
<accession>A0ACD5AEE6</accession>
<evidence type="ECO:0000313" key="2">
    <source>
        <dbReference type="Proteomes" id="UP001432251"/>
    </source>
</evidence>